<dbReference type="PATRIC" id="fig|742725.3.peg.18"/>
<evidence type="ECO:0000259" key="4">
    <source>
        <dbReference type="PROSITE" id="PS51206"/>
    </source>
</evidence>
<dbReference type="eggNOG" id="COG3378">
    <property type="taxonomic scope" value="Bacteria"/>
</dbReference>
<dbReference type="Gene3D" id="3.40.50.300">
    <property type="entry name" value="P-loop containing nucleotide triphosphate hydrolases"/>
    <property type="match status" value="1"/>
</dbReference>
<feature type="domain" description="SF3 helicase" evidence="4">
    <location>
        <begin position="225"/>
        <end position="379"/>
    </location>
</feature>
<dbReference type="SMART" id="SM00885">
    <property type="entry name" value="D5_N"/>
    <property type="match status" value="1"/>
</dbReference>
<comment type="caution">
    <text evidence="5">The sequence shown here is derived from an EMBL/GenBank/DDBJ whole genome shotgun (WGS) entry which is preliminary data.</text>
</comment>
<dbReference type="GO" id="GO:0005524">
    <property type="term" value="F:ATP binding"/>
    <property type="evidence" value="ECO:0007669"/>
    <property type="project" value="UniProtKB-KW"/>
</dbReference>
<dbReference type="NCBIfam" id="TIGR01613">
    <property type="entry name" value="primase_Cterm"/>
    <property type="match status" value="1"/>
</dbReference>
<dbReference type="Pfam" id="PF08706">
    <property type="entry name" value="D5_N"/>
    <property type="match status" value="1"/>
</dbReference>
<keyword evidence="1" id="KW-0547">Nucleotide-binding</keyword>
<name>G5H510_9BACT</name>
<dbReference type="EMBL" id="ADLD01000002">
    <property type="protein sequence ID" value="EHB93527.1"/>
    <property type="molecule type" value="Genomic_DNA"/>
</dbReference>
<dbReference type="GeneID" id="92816446"/>
<gene>
    <name evidence="5" type="ORF">HMPREF9450_00020</name>
</gene>
<dbReference type="AlphaFoldDB" id="G5H510"/>
<sequence>MDSRQPPVRPFTGDFIGLLRSDIQHREQQMEENNARKRIEDLNGKSCRRVLSELLEQFDELDFRERAGLDEDAKLTRKIFVVIAVEEIISKATANNWGLCVKNDFIYLYNGKYWQPINAEEFKPFLAEAALKMGVAPLEAKYHQFKEEIYKQFVSEANMPTPERVAGITLINLQNGTFEISGNGQTLREQRREDFLKYQLPFEYDPSARCPLFEKYLQRVLPDTDCRKVLAEYMGYIFTTGLKLEKAAILYGSGANGKSVFFEVVNALIGPDNICSYSLQNLTKYEGYQRAELSNKLLNYASEINGKLEASIFKQLVSGEPVEARQIYGRPFVMREYGKLMFNCNDLPKEVENTNAFFRRFLIIPFGQTIPESEQDPELAAKIIRDELSGVFNWMLEGLRRLLQQRKFTRSAMIREQVEDFRRESDNVAMFLDEGGYKPDPQSSMLLKDLFYDYRSFCYENGYTPCSLKTVSKRLKNAGYKTERRAPGYTVYIGKSVESM</sequence>
<keyword evidence="3" id="KW-0067">ATP-binding</keyword>
<dbReference type="SUPFAM" id="SSF52540">
    <property type="entry name" value="P-loop containing nucleoside triphosphate hydrolases"/>
    <property type="match status" value="1"/>
</dbReference>
<proteinExistence type="predicted"/>
<organism evidence="5 6">
    <name type="scientific">Alistipes indistinctus YIT 12060</name>
    <dbReference type="NCBI Taxonomy" id="742725"/>
    <lineage>
        <taxon>Bacteria</taxon>
        <taxon>Pseudomonadati</taxon>
        <taxon>Bacteroidota</taxon>
        <taxon>Bacteroidia</taxon>
        <taxon>Bacteroidales</taxon>
        <taxon>Rikenellaceae</taxon>
        <taxon>Alistipes</taxon>
    </lineage>
</organism>
<dbReference type="Pfam" id="PF19263">
    <property type="entry name" value="DUF5906"/>
    <property type="match status" value="1"/>
</dbReference>
<dbReference type="STRING" id="742725.HMPREF9450_00020"/>
<dbReference type="InterPro" id="IPR027417">
    <property type="entry name" value="P-loop_NTPase"/>
</dbReference>
<evidence type="ECO:0000256" key="3">
    <source>
        <dbReference type="ARBA" id="ARBA00022840"/>
    </source>
</evidence>
<evidence type="ECO:0000256" key="1">
    <source>
        <dbReference type="ARBA" id="ARBA00022741"/>
    </source>
</evidence>
<dbReference type="RefSeq" id="WP_009132826.1">
    <property type="nucleotide sequence ID" value="NZ_CP102250.1"/>
</dbReference>
<keyword evidence="2" id="KW-0378">Hydrolase</keyword>
<evidence type="ECO:0000313" key="5">
    <source>
        <dbReference type="EMBL" id="EHB93527.1"/>
    </source>
</evidence>
<accession>G5H510</accession>
<keyword evidence="6" id="KW-1185">Reference proteome</keyword>
<dbReference type="HOGENOM" id="CLU_018483_4_2_10"/>
<reference evidence="5 6" key="1">
    <citation type="submission" date="2011-08" db="EMBL/GenBank/DDBJ databases">
        <title>The Genome Sequence of Alistipes indistinctus YIT 12060.</title>
        <authorList>
            <consortium name="The Broad Institute Genome Sequencing Platform"/>
            <person name="Earl A."/>
            <person name="Ward D."/>
            <person name="Feldgarden M."/>
            <person name="Gevers D."/>
            <person name="Morotomi M."/>
            <person name="Young S.K."/>
            <person name="Zeng Q."/>
            <person name="Gargeya S."/>
            <person name="Fitzgerald M."/>
            <person name="Haas B."/>
            <person name="Abouelleil A."/>
            <person name="Alvarado L."/>
            <person name="Arachchi H.M."/>
            <person name="Berlin A."/>
            <person name="Brown A."/>
            <person name="Chapman S.B."/>
            <person name="Chen Z."/>
            <person name="Dunbar C."/>
            <person name="Freedman E."/>
            <person name="Gearin G."/>
            <person name="Gellesch M."/>
            <person name="Goldberg J."/>
            <person name="Griggs A."/>
            <person name="Gujja S."/>
            <person name="Heiman D."/>
            <person name="Howarth C."/>
            <person name="Larson L."/>
            <person name="Lui A."/>
            <person name="MacDonald P.J.P."/>
            <person name="Montmayeur A."/>
            <person name="Murphy C."/>
            <person name="Neiman D."/>
            <person name="Pearson M."/>
            <person name="Priest M."/>
            <person name="Roberts A."/>
            <person name="Saif S."/>
            <person name="Shea T."/>
            <person name="Shenoy N."/>
            <person name="Sisk P."/>
            <person name="Stolte C."/>
            <person name="Sykes S."/>
            <person name="Wortman J."/>
            <person name="Nusbaum C."/>
            <person name="Birren B."/>
        </authorList>
    </citation>
    <scope>NUCLEOTIDE SEQUENCE [LARGE SCALE GENOMIC DNA]</scope>
    <source>
        <strain evidence="5 6">YIT 12060</strain>
    </source>
</reference>
<dbReference type="InterPro" id="IPR014818">
    <property type="entry name" value="Phage/plasmid_primase_P4_C"/>
</dbReference>
<dbReference type="Proteomes" id="UP000006008">
    <property type="component" value="Unassembled WGS sequence"/>
</dbReference>
<evidence type="ECO:0000313" key="6">
    <source>
        <dbReference type="Proteomes" id="UP000006008"/>
    </source>
</evidence>
<dbReference type="InterPro" id="IPR045455">
    <property type="entry name" value="NrS-1_pol-like_helicase"/>
</dbReference>
<dbReference type="InterPro" id="IPR006500">
    <property type="entry name" value="Helicase_put_C_phage/plasmid"/>
</dbReference>
<evidence type="ECO:0000256" key="2">
    <source>
        <dbReference type="ARBA" id="ARBA00022801"/>
    </source>
</evidence>
<dbReference type="InterPro" id="IPR014015">
    <property type="entry name" value="Helicase_SF3_DNA-vir"/>
</dbReference>
<dbReference type="PROSITE" id="PS51206">
    <property type="entry name" value="SF3_HELICASE_1"/>
    <property type="match status" value="1"/>
</dbReference>
<protein>
    <recommendedName>
        <fullName evidence="4">SF3 helicase domain-containing protein</fullName>
    </recommendedName>
</protein>
<dbReference type="GO" id="GO:0016787">
    <property type="term" value="F:hydrolase activity"/>
    <property type="evidence" value="ECO:0007669"/>
    <property type="project" value="UniProtKB-KW"/>
</dbReference>
<dbReference type="PANTHER" id="PTHR35372:SF2">
    <property type="entry name" value="SF3 HELICASE DOMAIN-CONTAINING PROTEIN"/>
    <property type="match status" value="1"/>
</dbReference>
<dbReference type="InterPro" id="IPR051620">
    <property type="entry name" value="ORF904-like_C"/>
</dbReference>
<dbReference type="PANTHER" id="PTHR35372">
    <property type="entry name" value="ATP BINDING PROTEIN-RELATED"/>
    <property type="match status" value="1"/>
</dbReference>